<feature type="non-terminal residue" evidence="2">
    <location>
        <position position="1"/>
    </location>
</feature>
<comment type="caution">
    <text evidence="2">The sequence shown here is derived from an EMBL/GenBank/DDBJ whole genome shotgun (WGS) entry which is preliminary data.</text>
</comment>
<dbReference type="OrthoDB" id="158357at2759"/>
<evidence type="ECO:0000313" key="3">
    <source>
        <dbReference type="Proteomes" id="UP000784294"/>
    </source>
</evidence>
<sequence>IKGCLRKRYIESSAATCHASSETVATSPLTNRRLNQRERGDREQAVSYEVGVPAFDDQLTPNLTGSNAIVLLDQNLVNTSLESPIYLRLHSKV</sequence>
<proteinExistence type="predicted"/>
<reference evidence="2" key="1">
    <citation type="submission" date="2018-11" db="EMBL/GenBank/DDBJ databases">
        <authorList>
            <consortium name="Pathogen Informatics"/>
        </authorList>
    </citation>
    <scope>NUCLEOTIDE SEQUENCE</scope>
</reference>
<protein>
    <submittedName>
        <fullName evidence="2">Uncharacterized protein</fullName>
    </submittedName>
</protein>
<dbReference type="EMBL" id="CAAALY010096636">
    <property type="protein sequence ID" value="VEL28655.1"/>
    <property type="molecule type" value="Genomic_DNA"/>
</dbReference>
<feature type="compositionally biased region" description="Polar residues" evidence="1">
    <location>
        <begin position="21"/>
        <end position="33"/>
    </location>
</feature>
<dbReference type="AlphaFoldDB" id="A0A3S5AYP3"/>
<feature type="region of interest" description="Disordered" evidence="1">
    <location>
        <begin position="21"/>
        <end position="43"/>
    </location>
</feature>
<name>A0A3S5AYP3_9PLAT</name>
<organism evidence="2 3">
    <name type="scientific">Protopolystoma xenopodis</name>
    <dbReference type="NCBI Taxonomy" id="117903"/>
    <lineage>
        <taxon>Eukaryota</taxon>
        <taxon>Metazoa</taxon>
        <taxon>Spiralia</taxon>
        <taxon>Lophotrochozoa</taxon>
        <taxon>Platyhelminthes</taxon>
        <taxon>Monogenea</taxon>
        <taxon>Polyopisthocotylea</taxon>
        <taxon>Polystomatidea</taxon>
        <taxon>Polystomatidae</taxon>
        <taxon>Protopolystoma</taxon>
    </lineage>
</organism>
<evidence type="ECO:0000256" key="1">
    <source>
        <dbReference type="SAM" id="MobiDB-lite"/>
    </source>
</evidence>
<gene>
    <name evidence="2" type="ORF">PXEA_LOCUS22095</name>
</gene>
<dbReference type="Proteomes" id="UP000784294">
    <property type="component" value="Unassembled WGS sequence"/>
</dbReference>
<accession>A0A3S5AYP3</accession>
<keyword evidence="3" id="KW-1185">Reference proteome</keyword>
<evidence type="ECO:0000313" key="2">
    <source>
        <dbReference type="EMBL" id="VEL28655.1"/>
    </source>
</evidence>